<comment type="caution">
    <text evidence="2">The sequence shown here is derived from an EMBL/GenBank/DDBJ whole genome shotgun (WGS) entry which is preliminary data.</text>
</comment>
<protein>
    <submittedName>
        <fullName evidence="2">Uncharacterized protein</fullName>
    </submittedName>
</protein>
<feature type="region of interest" description="Disordered" evidence="1">
    <location>
        <begin position="168"/>
        <end position="219"/>
    </location>
</feature>
<organism evidence="2 3">
    <name type="scientific">Megalurothrips usitatus</name>
    <name type="common">bean blossom thrips</name>
    <dbReference type="NCBI Taxonomy" id="439358"/>
    <lineage>
        <taxon>Eukaryota</taxon>
        <taxon>Metazoa</taxon>
        <taxon>Ecdysozoa</taxon>
        <taxon>Arthropoda</taxon>
        <taxon>Hexapoda</taxon>
        <taxon>Insecta</taxon>
        <taxon>Pterygota</taxon>
        <taxon>Neoptera</taxon>
        <taxon>Paraneoptera</taxon>
        <taxon>Thysanoptera</taxon>
        <taxon>Terebrantia</taxon>
        <taxon>Thripoidea</taxon>
        <taxon>Thripidae</taxon>
        <taxon>Megalurothrips</taxon>
    </lineage>
</organism>
<feature type="compositionally biased region" description="Low complexity" evidence="1">
    <location>
        <begin position="386"/>
        <end position="396"/>
    </location>
</feature>
<keyword evidence="3" id="KW-1185">Reference proteome</keyword>
<feature type="region of interest" description="Disordered" evidence="1">
    <location>
        <begin position="352"/>
        <end position="396"/>
    </location>
</feature>
<dbReference type="EMBL" id="JAPTSV010000003">
    <property type="protein sequence ID" value="KAJ1529645.1"/>
    <property type="molecule type" value="Genomic_DNA"/>
</dbReference>
<feature type="region of interest" description="Disordered" evidence="1">
    <location>
        <begin position="78"/>
        <end position="97"/>
    </location>
</feature>
<reference evidence="2" key="1">
    <citation type="submission" date="2022-12" db="EMBL/GenBank/DDBJ databases">
        <title>Chromosome-level genome assembly of the bean flower thrips Megalurothrips usitatus.</title>
        <authorList>
            <person name="Ma L."/>
            <person name="Liu Q."/>
            <person name="Li H."/>
            <person name="Cai W."/>
        </authorList>
    </citation>
    <scope>NUCLEOTIDE SEQUENCE</scope>
    <source>
        <strain evidence="2">Cailab_2022a</strain>
    </source>
</reference>
<name>A0AAV7XWN9_9NEOP</name>
<dbReference type="AlphaFoldDB" id="A0AAV7XWN9"/>
<gene>
    <name evidence="2" type="ORF">ONE63_006408</name>
</gene>
<feature type="region of interest" description="Disordered" evidence="1">
    <location>
        <begin position="1"/>
        <end position="26"/>
    </location>
</feature>
<sequence>MALRMKRRERRENKKDKSVNTCRENPTALRLAHQQAEHSVPNEKAADGVCSVQEIDDCSLKWRPTHGNLRFNHSYDGEETEADADGSSGSGCGSGSALSLSEAYSNMHKLDALLRDSDRRLKEAQAETLRAQLSTRAQLRQLRDQVGGHNTMLARNWDAFMQLCPASAEPGPAGPGGHHGKGQQGVGAAGDQGCSVLPRISGADSDADSDDSQGSGSALAITDEEKLKLAALLRDVDQDAQDRDAALAGLSGYLLDPEARRSLEHIDGKLQVRTQSARGCRELTPDVPDTRVPGLAQGATRQQRLEDIDRCLQALAASALGVRRGAGGGGGRARRGVYRACSVPRTWSPSTRKRSARCCGAPGVPESRRGPSRSRSRAETGAITGTTMTPSSWTPASSAACWRRPGESCPASATATARKPTTTPRATETATVCRLRAGPSRHRAAPAPAYDAHKRLAAVYCNMFLKRKSCIFS</sequence>
<evidence type="ECO:0000256" key="1">
    <source>
        <dbReference type="SAM" id="MobiDB-lite"/>
    </source>
</evidence>
<feature type="compositionally biased region" description="Gly residues" evidence="1">
    <location>
        <begin position="174"/>
        <end position="190"/>
    </location>
</feature>
<evidence type="ECO:0000313" key="3">
    <source>
        <dbReference type="Proteomes" id="UP001075354"/>
    </source>
</evidence>
<proteinExistence type="predicted"/>
<evidence type="ECO:0000313" key="2">
    <source>
        <dbReference type="EMBL" id="KAJ1529645.1"/>
    </source>
</evidence>
<dbReference type="Proteomes" id="UP001075354">
    <property type="component" value="Chromosome 3"/>
</dbReference>
<accession>A0AAV7XWN9</accession>